<dbReference type="RefSeq" id="WP_244727103.1">
    <property type="nucleotide sequence ID" value="NZ_JALIRP010000007.1"/>
</dbReference>
<dbReference type="SMART" id="SM00342">
    <property type="entry name" value="HTH_ARAC"/>
    <property type="match status" value="1"/>
</dbReference>
<dbReference type="InterPro" id="IPR009057">
    <property type="entry name" value="Homeodomain-like_sf"/>
</dbReference>
<evidence type="ECO:0000259" key="4">
    <source>
        <dbReference type="PROSITE" id="PS01124"/>
    </source>
</evidence>
<dbReference type="Pfam" id="PF12833">
    <property type="entry name" value="HTH_18"/>
    <property type="match status" value="1"/>
</dbReference>
<name>A0A9X1WR67_9BACL</name>
<sequence>MIVSPYELILYFGNDHISFLTNKVDASNHSHHYIQLTVGLEQNVNITIAGQPVQAQGVILQSNTVHRLDGSRQWQWYLLINPESMFGELLKRTYFNNKSMHVLDNDQVELLQQLAIQSIFSVTCSADYGSAIEQCKQILQLEKNSIESILDERIQHVLQIIETHRMDQMSVKALSERMYLSESRLSHLFKEKVGISLASYIVHHKLEAAFHYIFGGSSITEAAIEAGFNSSSHFSSTARDKLGMAPRSIVQNSRYLKV</sequence>
<evidence type="ECO:0000256" key="3">
    <source>
        <dbReference type="ARBA" id="ARBA00023163"/>
    </source>
</evidence>
<dbReference type="AlphaFoldDB" id="A0A9X1WR67"/>
<feature type="domain" description="HTH araC/xylS-type" evidence="4">
    <location>
        <begin position="155"/>
        <end position="252"/>
    </location>
</feature>
<dbReference type="SUPFAM" id="SSF46689">
    <property type="entry name" value="Homeodomain-like"/>
    <property type="match status" value="2"/>
</dbReference>
<dbReference type="PROSITE" id="PS01124">
    <property type="entry name" value="HTH_ARAC_FAMILY_2"/>
    <property type="match status" value="1"/>
</dbReference>
<evidence type="ECO:0000313" key="5">
    <source>
        <dbReference type="EMBL" id="MCJ8013538.1"/>
    </source>
</evidence>
<dbReference type="Gene3D" id="1.10.10.60">
    <property type="entry name" value="Homeodomain-like"/>
    <property type="match status" value="1"/>
</dbReference>
<dbReference type="GO" id="GO:0003700">
    <property type="term" value="F:DNA-binding transcription factor activity"/>
    <property type="evidence" value="ECO:0007669"/>
    <property type="project" value="InterPro"/>
</dbReference>
<organism evidence="5 6">
    <name type="scientific">Paenibacillus mangrovi</name>
    <dbReference type="NCBI Taxonomy" id="2931978"/>
    <lineage>
        <taxon>Bacteria</taxon>
        <taxon>Bacillati</taxon>
        <taxon>Bacillota</taxon>
        <taxon>Bacilli</taxon>
        <taxon>Bacillales</taxon>
        <taxon>Paenibacillaceae</taxon>
        <taxon>Paenibacillus</taxon>
    </lineage>
</organism>
<accession>A0A9X1WR67</accession>
<dbReference type="EMBL" id="JALIRP010000007">
    <property type="protein sequence ID" value="MCJ8013538.1"/>
    <property type="molecule type" value="Genomic_DNA"/>
</dbReference>
<dbReference type="PANTHER" id="PTHR43280">
    <property type="entry name" value="ARAC-FAMILY TRANSCRIPTIONAL REGULATOR"/>
    <property type="match status" value="1"/>
</dbReference>
<keyword evidence="2" id="KW-0238">DNA-binding</keyword>
<protein>
    <submittedName>
        <fullName evidence="5">AraC family transcriptional regulator</fullName>
    </submittedName>
</protein>
<keyword evidence="1" id="KW-0805">Transcription regulation</keyword>
<comment type="caution">
    <text evidence="5">The sequence shown here is derived from an EMBL/GenBank/DDBJ whole genome shotgun (WGS) entry which is preliminary data.</text>
</comment>
<keyword evidence="3" id="KW-0804">Transcription</keyword>
<dbReference type="PANTHER" id="PTHR43280:SF2">
    <property type="entry name" value="HTH-TYPE TRANSCRIPTIONAL REGULATOR EXSA"/>
    <property type="match status" value="1"/>
</dbReference>
<dbReference type="Proteomes" id="UP001139347">
    <property type="component" value="Unassembled WGS sequence"/>
</dbReference>
<dbReference type="InterPro" id="IPR018060">
    <property type="entry name" value="HTH_AraC"/>
</dbReference>
<evidence type="ECO:0000313" key="6">
    <source>
        <dbReference type="Proteomes" id="UP001139347"/>
    </source>
</evidence>
<evidence type="ECO:0000256" key="2">
    <source>
        <dbReference type="ARBA" id="ARBA00023125"/>
    </source>
</evidence>
<evidence type="ECO:0000256" key="1">
    <source>
        <dbReference type="ARBA" id="ARBA00023015"/>
    </source>
</evidence>
<keyword evidence="6" id="KW-1185">Reference proteome</keyword>
<gene>
    <name evidence="5" type="ORF">MUG84_17585</name>
</gene>
<dbReference type="GO" id="GO:0043565">
    <property type="term" value="F:sequence-specific DNA binding"/>
    <property type="evidence" value="ECO:0007669"/>
    <property type="project" value="InterPro"/>
</dbReference>
<proteinExistence type="predicted"/>
<reference evidence="5" key="1">
    <citation type="submission" date="2022-04" db="EMBL/GenBank/DDBJ databases">
        <title>Paenibacillus mangrovi sp. nov., a novel endophytic bacterium isolated from bark of Kandelia candel.</title>
        <authorList>
            <person name="Tuo L."/>
        </authorList>
    </citation>
    <scope>NUCLEOTIDE SEQUENCE</scope>
    <source>
        <strain evidence="5">KQZ6P-2</strain>
    </source>
</reference>